<proteinExistence type="predicted"/>
<protein>
    <submittedName>
        <fullName evidence="2">Uncharacterized protein</fullName>
    </submittedName>
</protein>
<feature type="region of interest" description="Disordered" evidence="1">
    <location>
        <begin position="1"/>
        <end position="52"/>
    </location>
</feature>
<evidence type="ECO:0000313" key="2">
    <source>
        <dbReference type="EMBL" id="OJT10714.1"/>
    </source>
</evidence>
<organism evidence="2 3">
    <name type="scientific">Trametes pubescens</name>
    <name type="common">White-rot fungus</name>
    <dbReference type="NCBI Taxonomy" id="154538"/>
    <lineage>
        <taxon>Eukaryota</taxon>
        <taxon>Fungi</taxon>
        <taxon>Dikarya</taxon>
        <taxon>Basidiomycota</taxon>
        <taxon>Agaricomycotina</taxon>
        <taxon>Agaricomycetes</taxon>
        <taxon>Polyporales</taxon>
        <taxon>Polyporaceae</taxon>
        <taxon>Trametes</taxon>
    </lineage>
</organism>
<comment type="caution">
    <text evidence="2">The sequence shown here is derived from an EMBL/GenBank/DDBJ whole genome shotgun (WGS) entry which is preliminary data.</text>
</comment>
<gene>
    <name evidence="2" type="ORF">TRAPUB_12746</name>
</gene>
<evidence type="ECO:0000256" key="1">
    <source>
        <dbReference type="SAM" id="MobiDB-lite"/>
    </source>
</evidence>
<dbReference type="AlphaFoldDB" id="A0A1M2VSZ9"/>
<keyword evidence="3" id="KW-1185">Reference proteome</keyword>
<feature type="compositionally biased region" description="Polar residues" evidence="1">
    <location>
        <begin position="17"/>
        <end position="33"/>
    </location>
</feature>
<dbReference type="OrthoDB" id="2628807at2759"/>
<dbReference type="EMBL" id="MNAD01000743">
    <property type="protein sequence ID" value="OJT10714.1"/>
    <property type="molecule type" value="Genomic_DNA"/>
</dbReference>
<dbReference type="OMA" id="GRDIAHI"/>
<feature type="compositionally biased region" description="Low complexity" evidence="1">
    <location>
        <begin position="34"/>
        <end position="52"/>
    </location>
</feature>
<reference evidence="2 3" key="1">
    <citation type="submission" date="2016-10" db="EMBL/GenBank/DDBJ databases">
        <title>Genome sequence of the basidiomycete white-rot fungus Trametes pubescens.</title>
        <authorList>
            <person name="Makela M.R."/>
            <person name="Granchi Z."/>
            <person name="Peng M."/>
            <person name="De Vries R.P."/>
            <person name="Grigoriev I."/>
            <person name="Riley R."/>
            <person name="Hilden K."/>
        </authorList>
    </citation>
    <scope>NUCLEOTIDE SEQUENCE [LARGE SCALE GENOMIC DNA]</scope>
    <source>
        <strain evidence="2 3">FBCC735</strain>
    </source>
</reference>
<dbReference type="Proteomes" id="UP000184267">
    <property type="component" value="Unassembled WGS sequence"/>
</dbReference>
<name>A0A1M2VSZ9_TRAPU</name>
<evidence type="ECO:0000313" key="3">
    <source>
        <dbReference type="Proteomes" id="UP000184267"/>
    </source>
</evidence>
<accession>A0A1M2VSZ9</accession>
<sequence>MAQRKQPYSKPRDVRATSDTPKSSVHPQSPTAHTLSSSGTSSTSSALTSTSLESSSCGVARELYIEFMQEAYPDITPRDDHDLVMLGSPKHEGSTAEIFTWVDKKMENHIKIYGSRTAVMANAKELLDGIVGVTGRKPRPGRDIAHIRRIPGSKYLIRLWPGNPYVNEYCMDFVDTVTNRPVNSPFAFELWAVPNPDAPWLSLPSGRLYSLERNFHVAQDRILAGEEKWVPRDGQTCLLKRPGKRDVMFTVPIRQQPQTVQYDVDILDFPKVEKPYDVPASPSTLPP</sequence>